<dbReference type="InterPro" id="IPR032758">
    <property type="entry name" value="MqsA/HigA-2"/>
</dbReference>
<accession>A0A166MX18</accession>
<dbReference type="InterPro" id="IPR010982">
    <property type="entry name" value="Lambda_DNA-bd_dom_sf"/>
</dbReference>
<dbReference type="Pfam" id="PF15731">
    <property type="entry name" value="MqsA_antitoxin"/>
    <property type="match status" value="1"/>
</dbReference>
<dbReference type="AlphaFoldDB" id="A0A166MX18"/>
<reference evidence="2" key="1">
    <citation type="submission" date="2016-03" db="EMBL/GenBank/DDBJ databases">
        <authorList>
            <person name="Ray J."/>
            <person name="Price M."/>
            <person name="Deutschbauer A."/>
        </authorList>
    </citation>
    <scope>NUCLEOTIDE SEQUENCE [LARGE SCALE GENOMIC DNA]</scope>
    <source>
        <strain evidence="2">FW300-N1B4</strain>
    </source>
</reference>
<dbReference type="Gene3D" id="3.10.20.860">
    <property type="match status" value="1"/>
</dbReference>
<proteinExistence type="predicted"/>
<dbReference type="OrthoDB" id="7349669at2"/>
<name>A0A166MX18_PSEFL</name>
<dbReference type="InterPro" id="IPR022452">
    <property type="entry name" value="MqsA"/>
</dbReference>
<sequence>MRTQQCVNCGTHDGMGHFEGRTLSVNYKQMSRFVNNLAGWECRVCGEIEFDHDTDSADRYSEAGDQLLKDCLQLIGSEIKRIRRKLHLTQKNAVQLLSGGGNNAFSRYERGELPAPKPLLTLMQLLDRHPYLLAEIQVLNEGAALKQLLAARHPEREAELTS</sequence>
<reference evidence="1 2" key="2">
    <citation type="journal article" date="2018" name="Nature">
        <title>Mutant phenotypes for thousands of bacterial genes of unknown function.</title>
        <authorList>
            <person name="Price M.N."/>
            <person name="Wetmore K.M."/>
            <person name="Waters R.J."/>
            <person name="Callaghan M."/>
            <person name="Ray J."/>
            <person name="Liu H."/>
            <person name="Kuehl J.V."/>
            <person name="Melnyk R.A."/>
            <person name="Lamson J.S."/>
            <person name="Suh Y."/>
            <person name="Carlson H.K."/>
            <person name="Esquivel Z."/>
            <person name="Sadeeshkumar H."/>
            <person name="Chakraborty R."/>
            <person name="Zane G.M."/>
            <person name="Rubin B.E."/>
            <person name="Wall J.D."/>
            <person name="Visel A."/>
            <person name="Bristow J."/>
            <person name="Blow M.J."/>
            <person name="Arkin A.P."/>
            <person name="Deutschbauer A.M."/>
        </authorList>
    </citation>
    <scope>NUCLEOTIDE SEQUENCE [LARGE SCALE GENOMIC DNA]</scope>
    <source>
        <strain evidence="1 2">FW300-N1B4</strain>
    </source>
</reference>
<dbReference type="InterPro" id="IPR001387">
    <property type="entry name" value="Cro/C1-type_HTH"/>
</dbReference>
<dbReference type="Gene3D" id="1.10.260.40">
    <property type="entry name" value="lambda repressor-like DNA-binding domains"/>
    <property type="match status" value="1"/>
</dbReference>
<dbReference type="EMBL" id="LUKJ01000003">
    <property type="protein sequence ID" value="KZN16349.1"/>
    <property type="molecule type" value="Genomic_DNA"/>
</dbReference>
<dbReference type="InterPro" id="IPR022453">
    <property type="entry name" value="Znf_MqsA-type"/>
</dbReference>
<dbReference type="NCBIfam" id="TIGR03830">
    <property type="entry name" value="CxxCG_CxxCG_HTH"/>
    <property type="match status" value="1"/>
</dbReference>
<dbReference type="GO" id="GO:0003677">
    <property type="term" value="F:DNA binding"/>
    <property type="evidence" value="ECO:0007669"/>
    <property type="project" value="InterPro"/>
</dbReference>
<dbReference type="RefSeq" id="WP_063341470.1">
    <property type="nucleotide sequence ID" value="NZ_LUKJ01000003.1"/>
</dbReference>
<dbReference type="NCBIfam" id="TIGR03831">
    <property type="entry name" value="YgiT_finger"/>
    <property type="match status" value="1"/>
</dbReference>
<dbReference type="CDD" id="cd00093">
    <property type="entry name" value="HTH_XRE"/>
    <property type="match status" value="1"/>
</dbReference>
<gene>
    <name evidence="1" type="ORF">A1D17_09315</name>
</gene>
<organism evidence="1 2">
    <name type="scientific">Pseudomonas fluorescens</name>
    <dbReference type="NCBI Taxonomy" id="294"/>
    <lineage>
        <taxon>Bacteria</taxon>
        <taxon>Pseudomonadati</taxon>
        <taxon>Pseudomonadota</taxon>
        <taxon>Gammaproteobacteria</taxon>
        <taxon>Pseudomonadales</taxon>
        <taxon>Pseudomonadaceae</taxon>
        <taxon>Pseudomonas</taxon>
    </lineage>
</organism>
<comment type="caution">
    <text evidence="1">The sequence shown here is derived from an EMBL/GenBank/DDBJ whole genome shotgun (WGS) entry which is preliminary data.</text>
</comment>
<protein>
    <submittedName>
        <fullName evidence="1">Transcriptional regulator</fullName>
    </submittedName>
</protein>
<evidence type="ECO:0000313" key="1">
    <source>
        <dbReference type="EMBL" id="KZN16349.1"/>
    </source>
</evidence>
<evidence type="ECO:0000313" key="2">
    <source>
        <dbReference type="Proteomes" id="UP000076489"/>
    </source>
</evidence>
<dbReference type="Proteomes" id="UP000076489">
    <property type="component" value="Unassembled WGS sequence"/>
</dbReference>